<sequence>EIHEQLTVQIGNLDALFNETHDPTIPQRRCYDCYCFNEVNCNCDKITMQSANSTYCLLMRENFGQDQWTIMGHLDQDSTAVHIRDFPYIIIAESIFYNGQTERWNTIPNFAVYGCDWDLCNHPRLVQSLPYTFEMRLPEPWLNANILGTGQPLRDCHECRDAAQCGTTDFLDASRCPIRPCNTTCLVRDTFDDPTINEFCYQSYCARPDLDSSVIGVYEVDIEGILYLSKQPREVELWEIDLYCHADDCSRPDLFKELRNQLSLSVGDLSAFDKELSTTTQSTTTRSTTTNSGGPQSTTTNPGGTSSTTTNPVGTQTTTTNPEDIIYGDQQNVAELWQIDPHCQADDYA</sequence>
<gene>
    <name evidence="2" type="ORF">JBS370_LOCUS22551</name>
</gene>
<evidence type="ECO:0000256" key="1">
    <source>
        <dbReference type="SAM" id="MobiDB-lite"/>
    </source>
</evidence>
<dbReference type="AlphaFoldDB" id="A0A819JQ30"/>
<proteinExistence type="predicted"/>
<evidence type="ECO:0000313" key="2">
    <source>
        <dbReference type="EMBL" id="CAF3932828.1"/>
    </source>
</evidence>
<organism evidence="2 3">
    <name type="scientific">Rotaria sordida</name>
    <dbReference type="NCBI Taxonomy" id="392033"/>
    <lineage>
        <taxon>Eukaryota</taxon>
        <taxon>Metazoa</taxon>
        <taxon>Spiralia</taxon>
        <taxon>Gnathifera</taxon>
        <taxon>Rotifera</taxon>
        <taxon>Eurotatoria</taxon>
        <taxon>Bdelloidea</taxon>
        <taxon>Philodinida</taxon>
        <taxon>Philodinidae</taxon>
        <taxon>Rotaria</taxon>
    </lineage>
</organism>
<dbReference type="EMBL" id="CAJOBD010003169">
    <property type="protein sequence ID" value="CAF3932828.1"/>
    <property type="molecule type" value="Genomic_DNA"/>
</dbReference>
<feature type="non-terminal residue" evidence="2">
    <location>
        <position position="1"/>
    </location>
</feature>
<protein>
    <submittedName>
        <fullName evidence="2">Uncharacterized protein</fullName>
    </submittedName>
</protein>
<feature type="region of interest" description="Disordered" evidence="1">
    <location>
        <begin position="277"/>
        <end position="323"/>
    </location>
</feature>
<dbReference type="Proteomes" id="UP000663836">
    <property type="component" value="Unassembled WGS sequence"/>
</dbReference>
<reference evidence="2" key="1">
    <citation type="submission" date="2021-02" db="EMBL/GenBank/DDBJ databases">
        <authorList>
            <person name="Nowell W R."/>
        </authorList>
    </citation>
    <scope>NUCLEOTIDE SEQUENCE</scope>
</reference>
<feature type="compositionally biased region" description="Low complexity" evidence="1">
    <location>
        <begin position="277"/>
        <end position="322"/>
    </location>
</feature>
<comment type="caution">
    <text evidence="2">The sequence shown here is derived from an EMBL/GenBank/DDBJ whole genome shotgun (WGS) entry which is preliminary data.</text>
</comment>
<accession>A0A819JQ30</accession>
<evidence type="ECO:0000313" key="3">
    <source>
        <dbReference type="Proteomes" id="UP000663836"/>
    </source>
</evidence>
<name>A0A819JQ30_9BILA</name>